<gene>
    <name evidence="1" type="ORF">G5A70_08130</name>
</gene>
<dbReference type="EMBL" id="JAAITA010000008">
    <property type="protein sequence ID" value="NSJ86143.1"/>
    <property type="molecule type" value="Genomic_DNA"/>
</dbReference>
<reference evidence="1 2" key="1">
    <citation type="journal article" date="2020" name="Cell Host Microbe">
        <title>Functional and Genomic Variation between Human-Derived Isolates of Lachnospiraceae Reveals Inter- and Intra-Species Diversity.</title>
        <authorList>
            <person name="Sorbara M.T."/>
            <person name="Littmann E.R."/>
            <person name="Fontana E."/>
            <person name="Moody T.U."/>
            <person name="Kohout C.E."/>
            <person name="Gjonbalaj M."/>
            <person name="Eaton V."/>
            <person name="Seok R."/>
            <person name="Leiner I.M."/>
            <person name="Pamer E.G."/>
        </authorList>
    </citation>
    <scope>NUCLEOTIDE SEQUENCE [LARGE SCALE GENOMIC DNA]</scope>
    <source>
        <strain evidence="1 2">MSK.15.26</strain>
    </source>
</reference>
<keyword evidence="2" id="KW-1185">Reference proteome</keyword>
<dbReference type="Proteomes" id="UP000822142">
    <property type="component" value="Unassembled WGS sequence"/>
</dbReference>
<name>A0ABX2I6V6_BLAHA</name>
<evidence type="ECO:0000313" key="2">
    <source>
        <dbReference type="Proteomes" id="UP000822142"/>
    </source>
</evidence>
<protein>
    <submittedName>
        <fullName evidence="1">Uncharacterized protein</fullName>
    </submittedName>
</protein>
<evidence type="ECO:0000313" key="1">
    <source>
        <dbReference type="EMBL" id="NSJ86143.1"/>
    </source>
</evidence>
<accession>A0ABX2I6V6</accession>
<proteinExistence type="predicted"/>
<sequence>MNPLKLMELRRMKNTIEKNHPKLFPFLKAVSNHAAQEGTVIDVQVTCPDGKSYKTNLKVTKSDLEVLKKAKAQMSR</sequence>
<organism evidence="1 2">
    <name type="scientific">Blautia hansenii</name>
    <name type="common">Ruminococcus hansenii</name>
    <dbReference type="NCBI Taxonomy" id="1322"/>
    <lineage>
        <taxon>Bacteria</taxon>
        <taxon>Bacillati</taxon>
        <taxon>Bacillota</taxon>
        <taxon>Clostridia</taxon>
        <taxon>Lachnospirales</taxon>
        <taxon>Lachnospiraceae</taxon>
        <taxon>Blautia</taxon>
    </lineage>
</organism>
<comment type="caution">
    <text evidence="1">The sequence shown here is derived from an EMBL/GenBank/DDBJ whole genome shotgun (WGS) entry which is preliminary data.</text>
</comment>